<evidence type="ECO:0000313" key="5">
    <source>
        <dbReference type="Proteomes" id="UP000307440"/>
    </source>
</evidence>
<accession>A0A5C3L2S4</accession>
<keyword evidence="1" id="KW-0677">Repeat</keyword>
<dbReference type="PANTHER" id="PTHR44943:SF8">
    <property type="entry name" value="TPR REPEAT-CONTAINING PROTEIN MJ0263"/>
    <property type="match status" value="1"/>
</dbReference>
<dbReference type="InterPro" id="IPR019734">
    <property type="entry name" value="TPR_rpt"/>
</dbReference>
<sequence length="381" mass="42490">MGRTKTKKKGRSKPENAVSQLPGVTSSNPPTIEALQEKAQELIIQCDYELAVKFVERILEQDPTNVEAKEMLGVSLLEMGELEQAKQVFESLIPPHPGAPAVPPPSAHLYLAQLNEEDPRLALQHFQSAVNILLAQLKGKERANDGNGKEDEAELKQNAVRALIGQVEIWMDPRYDLCFEPEAEKTCEDLLNLAIQTDSDNPEALQALASVRMSQQRPEDAKQILEKAWGIWKDLDIDDPRLPPIPTRLALVKLFLELALYAPALLVLHGVMASDDQDVEAWYLEGWCFYLMAEKAQEDGGSYDGLTWQELAKDSRDCLETCRVLHRNQEHPDVPISEHVEELIAKLAAQGVTPSPIDDGDDDGEWDDLVSEDGDSDVEMQ</sequence>
<name>A0A5C3L2S4_COPMA</name>
<feature type="compositionally biased region" description="Polar residues" evidence="3">
    <location>
        <begin position="17"/>
        <end position="30"/>
    </location>
</feature>
<proteinExistence type="predicted"/>
<dbReference type="EMBL" id="ML210167">
    <property type="protein sequence ID" value="TFK27127.1"/>
    <property type="molecule type" value="Genomic_DNA"/>
</dbReference>
<keyword evidence="2" id="KW-0802">TPR repeat</keyword>
<dbReference type="AlphaFoldDB" id="A0A5C3L2S4"/>
<dbReference type="OrthoDB" id="1914839at2759"/>
<dbReference type="PANTHER" id="PTHR44943">
    <property type="entry name" value="CELLULOSE SYNTHASE OPERON PROTEIN C"/>
    <property type="match status" value="1"/>
</dbReference>
<reference evidence="4 5" key="1">
    <citation type="journal article" date="2019" name="Nat. Ecol. Evol.">
        <title>Megaphylogeny resolves global patterns of mushroom evolution.</title>
        <authorList>
            <person name="Varga T."/>
            <person name="Krizsan K."/>
            <person name="Foldi C."/>
            <person name="Dima B."/>
            <person name="Sanchez-Garcia M."/>
            <person name="Sanchez-Ramirez S."/>
            <person name="Szollosi G.J."/>
            <person name="Szarkandi J.G."/>
            <person name="Papp V."/>
            <person name="Albert L."/>
            <person name="Andreopoulos W."/>
            <person name="Angelini C."/>
            <person name="Antonin V."/>
            <person name="Barry K.W."/>
            <person name="Bougher N.L."/>
            <person name="Buchanan P."/>
            <person name="Buyck B."/>
            <person name="Bense V."/>
            <person name="Catcheside P."/>
            <person name="Chovatia M."/>
            <person name="Cooper J."/>
            <person name="Damon W."/>
            <person name="Desjardin D."/>
            <person name="Finy P."/>
            <person name="Geml J."/>
            <person name="Haridas S."/>
            <person name="Hughes K."/>
            <person name="Justo A."/>
            <person name="Karasinski D."/>
            <person name="Kautmanova I."/>
            <person name="Kiss B."/>
            <person name="Kocsube S."/>
            <person name="Kotiranta H."/>
            <person name="LaButti K.M."/>
            <person name="Lechner B.E."/>
            <person name="Liimatainen K."/>
            <person name="Lipzen A."/>
            <person name="Lukacs Z."/>
            <person name="Mihaltcheva S."/>
            <person name="Morgado L.N."/>
            <person name="Niskanen T."/>
            <person name="Noordeloos M.E."/>
            <person name="Ohm R.A."/>
            <person name="Ortiz-Santana B."/>
            <person name="Ovrebo C."/>
            <person name="Racz N."/>
            <person name="Riley R."/>
            <person name="Savchenko A."/>
            <person name="Shiryaev A."/>
            <person name="Soop K."/>
            <person name="Spirin V."/>
            <person name="Szebenyi C."/>
            <person name="Tomsovsky M."/>
            <person name="Tulloss R.E."/>
            <person name="Uehling J."/>
            <person name="Grigoriev I.V."/>
            <person name="Vagvolgyi C."/>
            <person name="Papp T."/>
            <person name="Martin F.M."/>
            <person name="Miettinen O."/>
            <person name="Hibbett D.S."/>
            <person name="Nagy L.G."/>
        </authorList>
    </citation>
    <scope>NUCLEOTIDE SEQUENCE [LARGE SCALE GENOMIC DNA]</scope>
    <source>
        <strain evidence="4 5">CBS 121175</strain>
    </source>
</reference>
<dbReference type="Proteomes" id="UP000307440">
    <property type="component" value="Unassembled WGS sequence"/>
</dbReference>
<dbReference type="InterPro" id="IPR051685">
    <property type="entry name" value="Ycf3/AcsC/BcsC/TPR_MFPF"/>
</dbReference>
<organism evidence="4 5">
    <name type="scientific">Coprinopsis marcescibilis</name>
    <name type="common">Agaric fungus</name>
    <name type="synonym">Psathyrella marcescibilis</name>
    <dbReference type="NCBI Taxonomy" id="230819"/>
    <lineage>
        <taxon>Eukaryota</taxon>
        <taxon>Fungi</taxon>
        <taxon>Dikarya</taxon>
        <taxon>Basidiomycota</taxon>
        <taxon>Agaricomycotina</taxon>
        <taxon>Agaricomycetes</taxon>
        <taxon>Agaricomycetidae</taxon>
        <taxon>Agaricales</taxon>
        <taxon>Agaricineae</taxon>
        <taxon>Psathyrellaceae</taxon>
        <taxon>Coprinopsis</taxon>
    </lineage>
</organism>
<dbReference type="STRING" id="230819.A0A5C3L2S4"/>
<feature type="region of interest" description="Disordered" evidence="3">
    <location>
        <begin position="1"/>
        <end position="30"/>
    </location>
</feature>
<dbReference type="SUPFAM" id="SSF48452">
    <property type="entry name" value="TPR-like"/>
    <property type="match status" value="2"/>
</dbReference>
<gene>
    <name evidence="4" type="ORF">FA15DRAFT_666623</name>
</gene>
<evidence type="ECO:0000313" key="4">
    <source>
        <dbReference type="EMBL" id="TFK27127.1"/>
    </source>
</evidence>
<evidence type="ECO:0000256" key="1">
    <source>
        <dbReference type="ARBA" id="ARBA00022737"/>
    </source>
</evidence>
<dbReference type="SMART" id="SM00028">
    <property type="entry name" value="TPR"/>
    <property type="match status" value="3"/>
</dbReference>
<keyword evidence="5" id="KW-1185">Reference proteome</keyword>
<dbReference type="Gene3D" id="1.25.40.10">
    <property type="entry name" value="Tetratricopeptide repeat domain"/>
    <property type="match status" value="1"/>
</dbReference>
<dbReference type="InterPro" id="IPR011990">
    <property type="entry name" value="TPR-like_helical_dom_sf"/>
</dbReference>
<dbReference type="CDD" id="cd24142">
    <property type="entry name" value="ACL4-like"/>
    <property type="match status" value="1"/>
</dbReference>
<evidence type="ECO:0000256" key="2">
    <source>
        <dbReference type="ARBA" id="ARBA00022803"/>
    </source>
</evidence>
<dbReference type="Pfam" id="PF14559">
    <property type="entry name" value="TPR_19"/>
    <property type="match status" value="1"/>
</dbReference>
<feature type="compositionally biased region" description="Basic residues" evidence="3">
    <location>
        <begin position="1"/>
        <end position="11"/>
    </location>
</feature>
<protein>
    <submittedName>
        <fullName evidence="4">TPR-like protein</fullName>
    </submittedName>
</protein>
<evidence type="ECO:0000256" key="3">
    <source>
        <dbReference type="SAM" id="MobiDB-lite"/>
    </source>
</evidence>
<feature type="region of interest" description="Disordered" evidence="3">
    <location>
        <begin position="351"/>
        <end position="381"/>
    </location>
</feature>
<feature type="compositionally biased region" description="Acidic residues" evidence="3">
    <location>
        <begin position="358"/>
        <end position="381"/>
    </location>
</feature>